<dbReference type="CDD" id="cd20304">
    <property type="entry name" value="cupin_OxDC_N"/>
    <property type="match status" value="1"/>
</dbReference>
<dbReference type="Pfam" id="PF00190">
    <property type="entry name" value="Cupin_1"/>
    <property type="match status" value="2"/>
</dbReference>
<dbReference type="CDD" id="cd20305">
    <property type="entry name" value="cupin_OxDC_C"/>
    <property type="match status" value="1"/>
</dbReference>
<dbReference type="InterPro" id="IPR011051">
    <property type="entry name" value="RmlC_Cupin_sf"/>
</dbReference>
<dbReference type="AlphaFoldDB" id="A0A177YJG4"/>
<feature type="binding site" evidence="3">
    <location>
        <position position="294"/>
    </location>
    <ligand>
        <name>Mn(2+)</name>
        <dbReference type="ChEBI" id="CHEBI:29035"/>
        <label>2</label>
    </ligand>
</feature>
<comment type="cofactor">
    <cofactor evidence="3">
        <name>Mn(2+)</name>
        <dbReference type="ChEBI" id="CHEBI:29035"/>
    </cofactor>
    <text evidence="3">Binds 2 manganese ions per subunit.</text>
</comment>
<name>A0A177YJG4_9NOCA</name>
<evidence type="ECO:0000313" key="6">
    <source>
        <dbReference type="EMBL" id="OAK55702.1"/>
    </source>
</evidence>
<dbReference type="InterPro" id="IPR014710">
    <property type="entry name" value="RmlC-like_jellyroll"/>
</dbReference>
<keyword evidence="1 3" id="KW-0479">Metal-binding</keyword>
<dbReference type="EMBL" id="LVHI01000008">
    <property type="protein sequence ID" value="OAK55702.1"/>
    <property type="molecule type" value="Genomic_DNA"/>
</dbReference>
<evidence type="ECO:0000256" key="2">
    <source>
        <dbReference type="PIRSR" id="PIRSR617774-1"/>
    </source>
</evidence>
<feature type="binding site" evidence="3">
    <location>
        <position position="157"/>
    </location>
    <ligand>
        <name>Mn(2+)</name>
        <dbReference type="ChEBI" id="CHEBI:29035"/>
        <label>1</label>
    </ligand>
</feature>
<dbReference type="SMART" id="SM00835">
    <property type="entry name" value="Cupin_1"/>
    <property type="match status" value="2"/>
</dbReference>
<reference evidence="6 7" key="1">
    <citation type="submission" date="2016-03" db="EMBL/GenBank/DDBJ databases">
        <title>Genome sequence of Rhodococcus kyotonensis KB10.</title>
        <authorList>
            <person name="Jeong H."/>
            <person name="Hong C.E."/>
            <person name="Jo S.H."/>
            <person name="Park J.M."/>
        </authorList>
    </citation>
    <scope>NUCLEOTIDE SEQUENCE [LARGE SCALE GENOMIC DNA]</scope>
    <source>
        <strain evidence="6 7">KB10</strain>
    </source>
</reference>
<evidence type="ECO:0000256" key="3">
    <source>
        <dbReference type="PIRSR" id="PIRSR617774-2"/>
    </source>
</evidence>
<keyword evidence="7" id="KW-1185">Reference proteome</keyword>
<dbReference type="SUPFAM" id="SSF51182">
    <property type="entry name" value="RmlC-like cupins"/>
    <property type="match status" value="1"/>
</dbReference>
<proteinExistence type="predicted"/>
<dbReference type="Proteomes" id="UP000077519">
    <property type="component" value="Unassembled WGS sequence"/>
</dbReference>
<evidence type="ECO:0000259" key="5">
    <source>
        <dbReference type="SMART" id="SM00835"/>
    </source>
</evidence>
<dbReference type="InterPro" id="IPR051610">
    <property type="entry name" value="GPI/OXD"/>
</dbReference>
<feature type="binding site" evidence="3">
    <location>
        <position position="299"/>
    </location>
    <ligand>
        <name>Mn(2+)</name>
        <dbReference type="ChEBI" id="CHEBI:29035"/>
        <label>2</label>
    </ligand>
</feature>
<feature type="active site" description="Proton donor" evidence="2">
    <location>
        <position position="352"/>
    </location>
</feature>
<feature type="domain" description="Cupin type-1" evidence="5">
    <location>
        <begin position="69"/>
        <end position="210"/>
    </location>
</feature>
<dbReference type="PANTHER" id="PTHR35848">
    <property type="entry name" value="OXALATE-BINDING PROTEIN"/>
    <property type="match status" value="1"/>
</dbReference>
<feature type="binding site" evidence="3">
    <location>
        <position position="292"/>
    </location>
    <ligand>
        <name>Mn(2+)</name>
        <dbReference type="ChEBI" id="CHEBI:29035"/>
        <label>2</label>
    </ligand>
</feature>
<feature type="binding site" evidence="3">
    <location>
        <position position="112"/>
    </location>
    <ligand>
        <name>Mn(2+)</name>
        <dbReference type="ChEBI" id="CHEBI:29035"/>
        <label>1</label>
    </ligand>
</feature>
<evidence type="ECO:0000256" key="4">
    <source>
        <dbReference type="SAM" id="MobiDB-lite"/>
    </source>
</evidence>
<dbReference type="Gene3D" id="2.60.120.10">
    <property type="entry name" value="Jelly Rolls"/>
    <property type="match status" value="2"/>
</dbReference>
<dbReference type="RefSeq" id="WP_068423391.1">
    <property type="nucleotide sequence ID" value="NZ_LVHI01000008.1"/>
</dbReference>
<dbReference type="InterPro" id="IPR017774">
    <property type="entry name" value="Bicupin_oxalate_deCO2ase/Oxase"/>
</dbReference>
<protein>
    <submittedName>
        <fullName evidence="6">Cupin</fullName>
    </submittedName>
</protein>
<comment type="caution">
    <text evidence="6">The sequence shown here is derived from an EMBL/GenBank/DDBJ whole genome shotgun (WGS) entry which is preliminary data.</text>
</comment>
<dbReference type="PANTHER" id="PTHR35848:SF9">
    <property type="entry name" value="SLL1358 PROTEIN"/>
    <property type="match status" value="1"/>
</dbReference>
<feature type="binding site" evidence="3">
    <location>
        <position position="338"/>
    </location>
    <ligand>
        <name>Mn(2+)</name>
        <dbReference type="ChEBI" id="CHEBI:29035"/>
        <label>2</label>
    </ligand>
</feature>
<keyword evidence="3" id="KW-0464">Manganese</keyword>
<dbReference type="NCBIfam" id="TIGR03404">
    <property type="entry name" value="bicupin_oxalic"/>
    <property type="match status" value="1"/>
</dbReference>
<dbReference type="GO" id="GO:0033609">
    <property type="term" value="P:oxalate metabolic process"/>
    <property type="evidence" value="ECO:0007669"/>
    <property type="project" value="InterPro"/>
</dbReference>
<feature type="domain" description="Cupin type-1" evidence="5">
    <location>
        <begin position="246"/>
        <end position="388"/>
    </location>
</feature>
<evidence type="ECO:0000256" key="1">
    <source>
        <dbReference type="ARBA" id="ARBA00022723"/>
    </source>
</evidence>
<feature type="binding site" evidence="3">
    <location>
        <position position="114"/>
    </location>
    <ligand>
        <name>Mn(2+)</name>
        <dbReference type="ChEBI" id="CHEBI:29035"/>
        <label>1</label>
    </ligand>
</feature>
<feature type="compositionally biased region" description="Basic and acidic residues" evidence="4">
    <location>
        <begin position="1"/>
        <end position="12"/>
    </location>
</feature>
<feature type="region of interest" description="Disordered" evidence="4">
    <location>
        <begin position="1"/>
        <end position="44"/>
    </location>
</feature>
<accession>A0A177YJG4</accession>
<feature type="binding site" evidence="3">
    <location>
        <position position="118"/>
    </location>
    <ligand>
        <name>Mn(2+)</name>
        <dbReference type="ChEBI" id="CHEBI:29035"/>
        <label>1</label>
    </ligand>
</feature>
<organism evidence="6 7">
    <name type="scientific">Rhodococcoides kyotonense</name>
    <dbReference type="NCBI Taxonomy" id="398843"/>
    <lineage>
        <taxon>Bacteria</taxon>
        <taxon>Bacillati</taxon>
        <taxon>Actinomycetota</taxon>
        <taxon>Actinomycetes</taxon>
        <taxon>Mycobacteriales</taxon>
        <taxon>Nocardiaceae</taxon>
        <taxon>Rhodococcoides</taxon>
    </lineage>
</organism>
<gene>
    <name evidence="6" type="ORF">A3K89_19200</name>
</gene>
<dbReference type="GO" id="GO:0046872">
    <property type="term" value="F:metal ion binding"/>
    <property type="evidence" value="ECO:0007669"/>
    <property type="project" value="UniProtKB-KW"/>
</dbReference>
<evidence type="ECO:0000313" key="7">
    <source>
        <dbReference type="Proteomes" id="UP000077519"/>
    </source>
</evidence>
<dbReference type="InterPro" id="IPR006045">
    <property type="entry name" value="Cupin_1"/>
</dbReference>
<sequence length="401" mass="44138">MASTDAPHHEEPSLGNPDLPPEGVINTVGHPMSTQMTGPRNPVMDSQFPNQIYPPATDVSTQPFFWSSFNISSRRIQAGGWARELTKQDFAISDEIAGVNMYLEPGGIRELHWHQTAEWAVMTRGKCRVTTIGRNGLPSVEDVEEGDLWFFPAGTPHSLQGLGPDGAEFVLAFDNGDQSESNTLLLTEWFAHTPPEVLAKNFGVAQEVFKDIPLHNLWIFPGDEPGPLTDDQAAAGVEWGTEPVIFRLSRSKPLIENSGGSIQVADSTNFPMSSTVAAALVTVQPGSMRELHWHPNGDEWQYYLRGSARMTVFNTGPHANTTDFRPGDVGVVRKNYGHYVENTGDDVLQFIEVFRTDKYEEVSLANWLSHIPPSLVAAHLNIDEATLATFPRGAQGITPLR</sequence>